<dbReference type="PANTHER" id="PTHR43717:SF1">
    <property type="entry name" value="ANAEROBIC NITRIC OXIDE REDUCTASE FLAVORUBREDOXIN"/>
    <property type="match status" value="1"/>
</dbReference>
<dbReference type="PIRSF" id="PIRSF005243">
    <property type="entry name" value="ROO"/>
    <property type="match status" value="1"/>
</dbReference>
<dbReference type="STRING" id="589924.Ferp_1981"/>
<dbReference type="AlphaFoldDB" id="D3S055"/>
<dbReference type="RefSeq" id="WP_012966457.1">
    <property type="nucleotide sequence ID" value="NC_013849.1"/>
</dbReference>
<organism evidence="2 3">
    <name type="scientific">Ferroglobus placidus (strain DSM 10642 / AEDII12DO)</name>
    <dbReference type="NCBI Taxonomy" id="589924"/>
    <lineage>
        <taxon>Archaea</taxon>
        <taxon>Methanobacteriati</taxon>
        <taxon>Methanobacteriota</taxon>
        <taxon>Archaeoglobi</taxon>
        <taxon>Archaeoglobales</taxon>
        <taxon>Archaeoglobaceae</taxon>
        <taxon>Ferroglobus</taxon>
    </lineage>
</organism>
<name>D3S055_FERPA</name>
<dbReference type="Gene3D" id="3.40.50.360">
    <property type="match status" value="1"/>
</dbReference>
<dbReference type="PaxDb" id="589924-Ferp_1981"/>
<dbReference type="Pfam" id="PF00258">
    <property type="entry name" value="Flavodoxin_1"/>
    <property type="match status" value="1"/>
</dbReference>
<protein>
    <submittedName>
        <fullName evidence="2">Flavodoxin/nitric oxide synthase</fullName>
    </submittedName>
</protein>
<dbReference type="SUPFAM" id="SSF52218">
    <property type="entry name" value="Flavoproteins"/>
    <property type="match status" value="1"/>
</dbReference>
<dbReference type="InterPro" id="IPR045761">
    <property type="entry name" value="ODP_dom"/>
</dbReference>
<dbReference type="Gene3D" id="3.60.15.10">
    <property type="entry name" value="Ribonuclease Z/Hydroxyacylglutathione hydrolase-like"/>
    <property type="match status" value="1"/>
</dbReference>
<dbReference type="Pfam" id="PF19583">
    <property type="entry name" value="ODP"/>
    <property type="match status" value="1"/>
</dbReference>
<accession>D3S055</accession>
<dbReference type="SMART" id="SM00849">
    <property type="entry name" value="Lactamase_B"/>
    <property type="match status" value="1"/>
</dbReference>
<dbReference type="GO" id="GO:0009055">
    <property type="term" value="F:electron transfer activity"/>
    <property type="evidence" value="ECO:0007669"/>
    <property type="project" value="InterPro"/>
</dbReference>
<dbReference type="InterPro" id="IPR016440">
    <property type="entry name" value="Rubredoxin-O_OxRdtase"/>
</dbReference>
<dbReference type="eggNOG" id="arCOG00509">
    <property type="taxonomic scope" value="Archaea"/>
</dbReference>
<dbReference type="KEGG" id="fpl:Ferp_1981"/>
<dbReference type="HOGENOM" id="CLU_017490_0_0_2"/>
<dbReference type="CDD" id="cd07709">
    <property type="entry name" value="flavodiiron_proteins_MBL-fold"/>
    <property type="match status" value="1"/>
</dbReference>
<dbReference type="InterPro" id="IPR008254">
    <property type="entry name" value="Flavodoxin/NO_synth"/>
</dbReference>
<reference evidence="2 3" key="2">
    <citation type="journal article" date="2011" name="Stand. Genomic Sci.">
        <title>Complete genome sequence of Ferroglobus placidus AEDII12DO.</title>
        <authorList>
            <person name="Anderson I."/>
            <person name="Risso C."/>
            <person name="Holmes D."/>
            <person name="Lucas S."/>
            <person name="Copeland A."/>
            <person name="Lapidus A."/>
            <person name="Cheng J.F."/>
            <person name="Bruce D."/>
            <person name="Goodwin L."/>
            <person name="Pitluck S."/>
            <person name="Saunders E."/>
            <person name="Brettin T."/>
            <person name="Detter J.C."/>
            <person name="Han C."/>
            <person name="Tapia R."/>
            <person name="Larimer F."/>
            <person name="Land M."/>
            <person name="Hauser L."/>
            <person name="Woyke T."/>
            <person name="Lovley D."/>
            <person name="Kyrpides N."/>
            <person name="Ivanova N."/>
        </authorList>
    </citation>
    <scope>NUCLEOTIDE SEQUENCE [LARGE SCALE GENOMIC DNA]</scope>
    <source>
        <strain evidence="3">DSM 10642 / AEDII12DO</strain>
    </source>
</reference>
<keyword evidence="3" id="KW-1185">Reference proteome</keyword>
<evidence type="ECO:0000259" key="1">
    <source>
        <dbReference type="PROSITE" id="PS50902"/>
    </source>
</evidence>
<dbReference type="PROSITE" id="PS50902">
    <property type="entry name" value="FLAVODOXIN_LIKE"/>
    <property type="match status" value="1"/>
</dbReference>
<evidence type="ECO:0000313" key="3">
    <source>
        <dbReference type="Proteomes" id="UP000002613"/>
    </source>
</evidence>
<dbReference type="EMBL" id="CP001899">
    <property type="protein sequence ID" value="ADC66118.1"/>
    <property type="molecule type" value="Genomic_DNA"/>
</dbReference>
<dbReference type="PANTHER" id="PTHR43717">
    <property type="entry name" value="ANAEROBIC NITRIC OXIDE REDUCTASE FLAVORUBREDOXIN"/>
    <property type="match status" value="1"/>
</dbReference>
<dbReference type="GO" id="GO:0010181">
    <property type="term" value="F:FMN binding"/>
    <property type="evidence" value="ECO:0007669"/>
    <property type="project" value="InterPro"/>
</dbReference>
<dbReference type="InterPro" id="IPR036866">
    <property type="entry name" value="RibonucZ/Hydroxyglut_hydro"/>
</dbReference>
<dbReference type="InterPro" id="IPR001279">
    <property type="entry name" value="Metallo-B-lactamas"/>
</dbReference>
<sequence>MKIADNVYWVGVVDWNVRDFHGYSTMYGTSYNAYLIKDEKVVLIDTVKFGFEEDLLGKIEEITDRIDYVVVNHVEMDHAGALKAVLEKYPEAKIVTNARGKRGLKEAYGIERDVEVVKTGDRLKIGKQELMFIETPMVHWPDSMATYLIEQKILFPNDAFGMHYASSKLIDVELSEEDLEKVFFEAAKYYANIVLPYSQQVRKVLDELKKIELKMICPSHGIIWKDNIEKIVKKYDEWSSGKADRKIVIAYDSMWGYTEKALKKIVEGIEEVGVPYRIYKLRNSDFTELMAEVMQSKGLIVGSSTLNREIFPSVAAFLTYMKGLKPFDKVAAAFGSYGWSGEAVDKIVQVFKELNFEVVGAVKFRFSSDEKSEELKELGRKLAEKL</sequence>
<dbReference type="SUPFAM" id="SSF56281">
    <property type="entry name" value="Metallo-hydrolase/oxidoreductase"/>
    <property type="match status" value="1"/>
</dbReference>
<dbReference type="GO" id="GO:0016491">
    <property type="term" value="F:oxidoreductase activity"/>
    <property type="evidence" value="ECO:0007669"/>
    <property type="project" value="InterPro"/>
</dbReference>
<dbReference type="GO" id="GO:0046872">
    <property type="term" value="F:metal ion binding"/>
    <property type="evidence" value="ECO:0007669"/>
    <property type="project" value="InterPro"/>
</dbReference>
<evidence type="ECO:0000313" key="2">
    <source>
        <dbReference type="EMBL" id="ADC66118.1"/>
    </source>
</evidence>
<dbReference type="InterPro" id="IPR029039">
    <property type="entry name" value="Flavoprotein-like_sf"/>
</dbReference>
<dbReference type="GeneID" id="8779513"/>
<dbReference type="OrthoDB" id="6433at2157"/>
<feature type="domain" description="Flavodoxin-like" evidence="1">
    <location>
        <begin position="247"/>
        <end position="383"/>
    </location>
</feature>
<proteinExistence type="predicted"/>
<reference evidence="3" key="1">
    <citation type="submission" date="2010-02" db="EMBL/GenBank/DDBJ databases">
        <title>Complete sequence of Ferroglobus placidus DSM 10642.</title>
        <authorList>
            <consortium name="US DOE Joint Genome Institute"/>
            <person name="Lucas S."/>
            <person name="Copeland A."/>
            <person name="Lapidus A."/>
            <person name="Cheng J.-F."/>
            <person name="Bruce D."/>
            <person name="Goodwin L."/>
            <person name="Pitluck S."/>
            <person name="Saunders E."/>
            <person name="Brettin T."/>
            <person name="Detter J.C."/>
            <person name="Han C."/>
            <person name="Tapia R."/>
            <person name="Larimer F."/>
            <person name="Land M."/>
            <person name="Hauser L."/>
            <person name="Kyrpides N."/>
            <person name="Ivanova N."/>
            <person name="Holmes D."/>
            <person name="Lovley D."/>
            <person name="Kyrpides N."/>
            <person name="Anderson I.J."/>
            <person name="Woyke T."/>
        </authorList>
    </citation>
    <scope>NUCLEOTIDE SEQUENCE [LARGE SCALE GENOMIC DNA]</scope>
    <source>
        <strain evidence="3">DSM 10642 / AEDII12DO</strain>
    </source>
</reference>
<dbReference type="Proteomes" id="UP000002613">
    <property type="component" value="Chromosome"/>
</dbReference>
<gene>
    <name evidence="2" type="ordered locus">Ferp_1981</name>
</gene>